<gene>
    <name evidence="10" type="ORF">Q3982_06785</name>
</gene>
<proteinExistence type="predicted"/>
<dbReference type="InterPro" id="IPR006369">
    <property type="entry name" value="Protohaem_IX_farnesylTrfase"/>
</dbReference>
<feature type="transmembrane region" description="Helical" evidence="9">
    <location>
        <begin position="279"/>
        <end position="294"/>
    </location>
</feature>
<evidence type="ECO:0000256" key="5">
    <source>
        <dbReference type="ARBA" id="ARBA00022989"/>
    </source>
</evidence>
<keyword evidence="3 10" id="KW-0808">Transferase</keyword>
<evidence type="ECO:0000256" key="2">
    <source>
        <dbReference type="ARBA" id="ARBA00012292"/>
    </source>
</evidence>
<feature type="transmembrane region" description="Helical" evidence="9">
    <location>
        <begin position="117"/>
        <end position="135"/>
    </location>
</feature>
<evidence type="ECO:0000256" key="1">
    <source>
        <dbReference type="ARBA" id="ARBA00004141"/>
    </source>
</evidence>
<accession>A0AA43RIE7</accession>
<comment type="catalytic activity">
    <reaction evidence="8">
        <text>heme b + (2E,6E)-farnesyl diphosphate + H2O = Fe(II)-heme o + diphosphate</text>
        <dbReference type="Rhea" id="RHEA:28070"/>
        <dbReference type="ChEBI" id="CHEBI:15377"/>
        <dbReference type="ChEBI" id="CHEBI:33019"/>
        <dbReference type="ChEBI" id="CHEBI:60344"/>
        <dbReference type="ChEBI" id="CHEBI:60530"/>
        <dbReference type="ChEBI" id="CHEBI:175763"/>
        <dbReference type="EC" id="2.5.1.141"/>
    </reaction>
</comment>
<dbReference type="GO" id="GO:0016757">
    <property type="term" value="F:glycosyltransferase activity"/>
    <property type="evidence" value="ECO:0007669"/>
    <property type="project" value="UniProtKB-KW"/>
</dbReference>
<feature type="transmembrane region" description="Helical" evidence="9">
    <location>
        <begin position="21"/>
        <end position="37"/>
    </location>
</feature>
<evidence type="ECO:0000256" key="7">
    <source>
        <dbReference type="ARBA" id="ARBA00023136"/>
    </source>
</evidence>
<dbReference type="EMBL" id="JAUMVS010000149">
    <property type="protein sequence ID" value="MDO4842362.1"/>
    <property type="molecule type" value="Genomic_DNA"/>
</dbReference>
<dbReference type="GO" id="GO:0016020">
    <property type="term" value="C:membrane"/>
    <property type="evidence" value="ECO:0007669"/>
    <property type="project" value="UniProtKB-SubCell"/>
</dbReference>
<comment type="subcellular location">
    <subcellularLocation>
        <location evidence="1">Membrane</location>
        <topology evidence="1">Multi-pass membrane protein</topology>
    </subcellularLocation>
</comment>
<evidence type="ECO:0000256" key="4">
    <source>
        <dbReference type="ARBA" id="ARBA00022692"/>
    </source>
</evidence>
<evidence type="ECO:0000256" key="8">
    <source>
        <dbReference type="ARBA" id="ARBA00047690"/>
    </source>
</evidence>
<keyword evidence="10" id="KW-0328">Glycosyltransferase</keyword>
<dbReference type="Pfam" id="PF01040">
    <property type="entry name" value="UbiA"/>
    <property type="match status" value="1"/>
</dbReference>
<comment type="caution">
    <text evidence="10">The sequence shown here is derived from an EMBL/GenBank/DDBJ whole genome shotgun (WGS) entry which is preliminary data.</text>
</comment>
<feature type="transmembrane region" description="Helical" evidence="9">
    <location>
        <begin position="43"/>
        <end position="64"/>
    </location>
</feature>
<dbReference type="PANTHER" id="PTHR43448">
    <property type="entry name" value="PROTOHEME IX FARNESYLTRANSFERASE, MITOCHONDRIAL"/>
    <property type="match status" value="1"/>
</dbReference>
<dbReference type="AlphaFoldDB" id="A0AA43RIE7"/>
<dbReference type="PANTHER" id="PTHR43448:SF2">
    <property type="entry name" value="PROTOHEME IX FARNESYLTRANSFERASE, MITOCHONDRIAL"/>
    <property type="match status" value="1"/>
</dbReference>
<dbReference type="NCBIfam" id="NF008978">
    <property type="entry name" value="PRK12324.1-4"/>
    <property type="match status" value="1"/>
</dbReference>
<dbReference type="GO" id="GO:0008495">
    <property type="term" value="F:protoheme IX farnesyltransferase activity"/>
    <property type="evidence" value="ECO:0007669"/>
    <property type="project" value="UniProtKB-EC"/>
</dbReference>
<keyword evidence="4 9" id="KW-0812">Transmembrane</keyword>
<name>A0AA43RIE7_9ACTN</name>
<keyword evidence="7 9" id="KW-0472">Membrane</keyword>
<dbReference type="Proteomes" id="UP001168575">
    <property type="component" value="Unassembled WGS sequence"/>
</dbReference>
<sequence>MKTKIRDGAMLLRPWHACKNILIFLPLFFHGSIFSAPEKVSAALLGFIAFSMCASAVYALNDCLDAPQDRLHPRKKNRPVASGRISVRAALMLALVLVMLAAGVLRVGKNRIEQFPQAALTLAAYVLMNVAYTVFGLKHVPIVDVSIVALGFVLRILFGSFLTGIQVSSWLLLTVMMASYYMSFGKRRNELRVSGQNTVRRVLSLYTLDFLTQSANMFLTLTIVFYALWSVDAQTEMRYVQGRAVWSLPLVILILLVYHYDIDTKPDGDPVEIILHDKWLVVLACVYAAMMLMMM</sequence>
<keyword evidence="6" id="KW-0350">Heme biosynthesis</keyword>
<keyword evidence="5 9" id="KW-1133">Transmembrane helix</keyword>
<evidence type="ECO:0000256" key="6">
    <source>
        <dbReference type="ARBA" id="ARBA00023133"/>
    </source>
</evidence>
<keyword evidence="11" id="KW-1185">Reference proteome</keyword>
<dbReference type="Gene3D" id="1.10.357.140">
    <property type="entry name" value="UbiA prenyltransferase"/>
    <property type="match status" value="1"/>
</dbReference>
<dbReference type="GO" id="GO:0006783">
    <property type="term" value="P:heme biosynthetic process"/>
    <property type="evidence" value="ECO:0007669"/>
    <property type="project" value="UniProtKB-KW"/>
</dbReference>
<organism evidence="10 11">
    <name type="scientific">Phoenicibacter congonensis</name>
    <dbReference type="NCBI Taxonomy" id="1944646"/>
    <lineage>
        <taxon>Bacteria</taxon>
        <taxon>Bacillati</taxon>
        <taxon>Actinomycetota</taxon>
        <taxon>Coriobacteriia</taxon>
        <taxon>Eggerthellales</taxon>
        <taxon>Eggerthellaceae</taxon>
        <taxon>Phoenicibacter</taxon>
    </lineage>
</organism>
<evidence type="ECO:0000256" key="9">
    <source>
        <dbReference type="SAM" id="Phobius"/>
    </source>
</evidence>
<dbReference type="EC" id="2.5.1.141" evidence="2"/>
<dbReference type="InterPro" id="IPR044878">
    <property type="entry name" value="UbiA_sf"/>
</dbReference>
<protein>
    <recommendedName>
        <fullName evidence="2">heme o synthase</fullName>
        <ecNumber evidence="2">2.5.1.141</ecNumber>
    </recommendedName>
</protein>
<feature type="transmembrane region" description="Helical" evidence="9">
    <location>
        <begin position="85"/>
        <end position="105"/>
    </location>
</feature>
<dbReference type="CDD" id="cd13963">
    <property type="entry name" value="PT_UbiA_2"/>
    <property type="match status" value="1"/>
</dbReference>
<reference evidence="10" key="1">
    <citation type="submission" date="2023-07" db="EMBL/GenBank/DDBJ databases">
        <title>Between Cages and Wild: Unraveling the Impact of Captivity on Animal Microbiomes and Antimicrobial Resistance.</title>
        <authorList>
            <person name="Schmartz G.P."/>
            <person name="Rehner J."/>
            <person name="Schuff M.J."/>
            <person name="Becker S.L."/>
            <person name="Kravczyk M."/>
            <person name="Gurevich A."/>
            <person name="Francke R."/>
            <person name="Mueller R."/>
            <person name="Keller V."/>
            <person name="Keller A."/>
        </authorList>
    </citation>
    <scope>NUCLEOTIDE SEQUENCE</scope>
    <source>
        <strain evidence="10">S12M_St_49</strain>
    </source>
</reference>
<feature type="transmembrane region" description="Helical" evidence="9">
    <location>
        <begin position="205"/>
        <end position="228"/>
    </location>
</feature>
<feature type="transmembrane region" description="Helical" evidence="9">
    <location>
        <begin position="240"/>
        <end position="258"/>
    </location>
</feature>
<evidence type="ECO:0000313" key="10">
    <source>
        <dbReference type="EMBL" id="MDO4842362.1"/>
    </source>
</evidence>
<evidence type="ECO:0000256" key="3">
    <source>
        <dbReference type="ARBA" id="ARBA00022679"/>
    </source>
</evidence>
<evidence type="ECO:0000313" key="11">
    <source>
        <dbReference type="Proteomes" id="UP001168575"/>
    </source>
</evidence>
<dbReference type="InterPro" id="IPR000537">
    <property type="entry name" value="UbiA_prenyltransferase"/>
</dbReference>